<evidence type="ECO:0000256" key="1">
    <source>
        <dbReference type="ARBA" id="ARBA00000427"/>
    </source>
</evidence>
<comment type="similarity">
    <text evidence="2">Belongs to the glycosyl hydrolase 33 family.</text>
</comment>
<dbReference type="GO" id="GO:0016787">
    <property type="term" value="F:hydrolase activity"/>
    <property type="evidence" value="ECO:0007669"/>
    <property type="project" value="UniProtKB-KW"/>
</dbReference>
<dbReference type="Pfam" id="PF13088">
    <property type="entry name" value="BNR_2"/>
    <property type="match status" value="1"/>
</dbReference>
<protein>
    <recommendedName>
        <fullName evidence="3">exo-alpha-sialidase</fullName>
        <ecNumber evidence="3">3.2.1.18</ecNumber>
    </recommendedName>
</protein>
<evidence type="ECO:0000256" key="3">
    <source>
        <dbReference type="ARBA" id="ARBA00012733"/>
    </source>
</evidence>
<feature type="domain" description="Sialidase" evidence="4">
    <location>
        <begin position="75"/>
        <end position="371"/>
    </location>
</feature>
<dbReference type="InterPro" id="IPR036278">
    <property type="entry name" value="Sialidase_sf"/>
</dbReference>
<dbReference type="SUPFAM" id="SSF50939">
    <property type="entry name" value="Sialidases"/>
    <property type="match status" value="1"/>
</dbReference>
<dbReference type="InterPro" id="IPR026856">
    <property type="entry name" value="Sialidase_fam"/>
</dbReference>
<name>A0ABS8NNM5_9BACT</name>
<organism evidence="5 6">
    <name type="scientific">Rhodopirellula halodulae</name>
    <dbReference type="NCBI Taxonomy" id="2894198"/>
    <lineage>
        <taxon>Bacteria</taxon>
        <taxon>Pseudomonadati</taxon>
        <taxon>Planctomycetota</taxon>
        <taxon>Planctomycetia</taxon>
        <taxon>Pirellulales</taxon>
        <taxon>Pirellulaceae</taxon>
        <taxon>Rhodopirellula</taxon>
    </lineage>
</organism>
<proteinExistence type="inferred from homology"/>
<dbReference type="Gene3D" id="2.120.10.10">
    <property type="match status" value="1"/>
</dbReference>
<comment type="catalytic activity">
    <reaction evidence="1">
        <text>Hydrolysis of alpha-(2-&gt;3)-, alpha-(2-&gt;6)-, alpha-(2-&gt;8)- glycosidic linkages of terminal sialic acid residues in oligosaccharides, glycoproteins, glycolipids, colominic acid and synthetic substrates.</text>
        <dbReference type="EC" id="3.2.1.18"/>
    </reaction>
</comment>
<dbReference type="PANTHER" id="PTHR10628">
    <property type="entry name" value="SIALIDASE"/>
    <property type="match status" value="1"/>
</dbReference>
<keyword evidence="5" id="KW-0378">Hydrolase</keyword>
<dbReference type="Proteomes" id="UP001430306">
    <property type="component" value="Unassembled WGS sequence"/>
</dbReference>
<dbReference type="EC" id="3.2.1.18" evidence="3"/>
<accession>A0ABS8NNM5</accession>
<evidence type="ECO:0000313" key="5">
    <source>
        <dbReference type="EMBL" id="MCC9645166.1"/>
    </source>
</evidence>
<dbReference type="RefSeq" id="WP_230276802.1">
    <property type="nucleotide sequence ID" value="NZ_JAJKFW010000063.1"/>
</dbReference>
<evidence type="ECO:0000259" key="4">
    <source>
        <dbReference type="Pfam" id="PF13088"/>
    </source>
</evidence>
<gene>
    <name evidence="5" type="ORF">LOC71_23045</name>
</gene>
<reference evidence="5" key="1">
    <citation type="submission" date="2021-11" db="EMBL/GenBank/DDBJ databases">
        <title>Genome sequence.</title>
        <authorList>
            <person name="Sun Q."/>
        </authorList>
    </citation>
    <scope>NUCLEOTIDE SEQUENCE</scope>
    <source>
        <strain evidence="5">JC740</strain>
    </source>
</reference>
<dbReference type="EMBL" id="JAJKFW010000063">
    <property type="protein sequence ID" value="MCC9645166.1"/>
    <property type="molecule type" value="Genomic_DNA"/>
</dbReference>
<comment type="caution">
    <text evidence="5">The sequence shown here is derived from an EMBL/GenBank/DDBJ whole genome shotgun (WGS) entry which is preliminary data.</text>
</comment>
<evidence type="ECO:0000313" key="6">
    <source>
        <dbReference type="Proteomes" id="UP001430306"/>
    </source>
</evidence>
<sequence>MPAAIRRRLPAIFSRQIFAFAILAGTQLGLATRCHLSAAESTETALDRHLVDVFVPGEDGYPAIRIPSLVTTKAGTLLAFAEGRQGGDHSENDLIAKRSVDGGKTWGDVLLIREQGTLSLNNPQAVVLESGRILVMYQQNRLGEHRASDGYGPDSYFTFIQTSDDDGLTWSEPLDVSRQVKREHGVTSVAAGPGIGIVLQRGPHAGRIVMPFNQGPYGDWRVYAAYSDDDGASWKMGDVAPGDGKGHGNEVQMVELSDGRLMLNARTQGAGTTKFRKVAISSDAGESWTQLHSDEQLIEPTCQAALLRYSWPEDGKSRILFSNPATQTKRANGVLRVSYDDGKTWPAQTVIYPDGFAYSCLTRMSNGRVGVLFERDGYRAITFVAISMNELEKGSQKNGADSDAAGEQP</sequence>
<dbReference type="CDD" id="cd15482">
    <property type="entry name" value="Sialidase_non-viral"/>
    <property type="match status" value="1"/>
</dbReference>
<keyword evidence="6" id="KW-1185">Reference proteome</keyword>
<evidence type="ECO:0000256" key="2">
    <source>
        <dbReference type="ARBA" id="ARBA00009348"/>
    </source>
</evidence>
<dbReference type="PANTHER" id="PTHR10628:SF30">
    <property type="entry name" value="EXO-ALPHA-SIALIDASE"/>
    <property type="match status" value="1"/>
</dbReference>
<dbReference type="InterPro" id="IPR011040">
    <property type="entry name" value="Sialidase"/>
</dbReference>